<evidence type="ECO:0000313" key="2">
    <source>
        <dbReference type="EMBL" id="PWN88890.1"/>
    </source>
</evidence>
<name>A0A316YH72_9BASI</name>
<protein>
    <recommendedName>
        <fullName evidence="1">Hemerythrin-like domain-containing protein</fullName>
    </recommendedName>
</protein>
<dbReference type="InParanoid" id="A0A316YH72"/>
<dbReference type="STRING" id="215250.A0A316YH72"/>
<dbReference type="Pfam" id="PF01814">
    <property type="entry name" value="Hemerythrin"/>
    <property type="match status" value="1"/>
</dbReference>
<dbReference type="CDD" id="cd12108">
    <property type="entry name" value="Hr-like"/>
    <property type="match status" value="1"/>
</dbReference>
<keyword evidence="3" id="KW-1185">Reference proteome</keyword>
<reference evidence="2" key="1">
    <citation type="journal article" date="2018" name="Mol. Biol. Evol.">
        <title>Broad Genomic Sampling Reveals a Smut Pathogenic Ancestry of the Fungal Clade Ustilaginomycotina.</title>
        <authorList>
            <person name="Kijpornyongpan T."/>
            <person name="Mondo S.J."/>
            <person name="Barry K."/>
            <person name="Sandor L."/>
            <person name="Lee J."/>
            <person name="Lipzen A."/>
            <person name="Pangilinan J."/>
            <person name="LaButti K."/>
            <person name="Hainaut M."/>
            <person name="Henrissat B."/>
            <person name="Grigoriev I.V."/>
            <person name="Spatafora J.W."/>
            <person name="Aime M.C."/>
        </authorList>
    </citation>
    <scope>NUCLEOTIDE SEQUENCE [LARGE SCALE GENOMIC DNA]</scope>
    <source>
        <strain evidence="2">MCA 4198</strain>
    </source>
</reference>
<organism evidence="2 3">
    <name type="scientific">Acaromyces ingoldii</name>
    <dbReference type="NCBI Taxonomy" id="215250"/>
    <lineage>
        <taxon>Eukaryota</taxon>
        <taxon>Fungi</taxon>
        <taxon>Dikarya</taxon>
        <taxon>Basidiomycota</taxon>
        <taxon>Ustilaginomycotina</taxon>
        <taxon>Exobasidiomycetes</taxon>
        <taxon>Exobasidiales</taxon>
        <taxon>Cryptobasidiaceae</taxon>
        <taxon>Acaromyces</taxon>
    </lineage>
</organism>
<dbReference type="GeneID" id="37043856"/>
<gene>
    <name evidence="2" type="ORF">FA10DRAFT_267513</name>
</gene>
<dbReference type="PANTHER" id="PTHR38048:SF2">
    <property type="entry name" value="HEMERYTHRIN-LIKE DOMAIN-CONTAINING PROTEIN"/>
    <property type="match status" value="1"/>
</dbReference>
<dbReference type="Proteomes" id="UP000245768">
    <property type="component" value="Unassembled WGS sequence"/>
</dbReference>
<sequence>MAPKADPYENLQYGMDQIHTAIRTAHGQILKVARERDEAELRRDLAAWLGYVGAWVELLGHHHDIEEKAIFPRLKDKGCFVENEIEQHQAIHRHIDAMEAALAEWRADPSTYSSARLVSLFEAIDKDLFEHLDDEVQKLLNPSNLRAHINAQDITYIYTTAKKEADSIGNPAVDLPFLAIHTPPGEHKNFLGLPLFIRYTLLPFWYWQRSHIWKFAPYSLL</sequence>
<dbReference type="AlphaFoldDB" id="A0A316YH72"/>
<dbReference type="InterPro" id="IPR012312">
    <property type="entry name" value="Hemerythrin-like"/>
</dbReference>
<feature type="domain" description="Hemerythrin-like" evidence="1">
    <location>
        <begin position="15"/>
        <end position="140"/>
    </location>
</feature>
<evidence type="ECO:0000313" key="3">
    <source>
        <dbReference type="Proteomes" id="UP000245768"/>
    </source>
</evidence>
<accession>A0A316YH72</accession>
<dbReference type="RefSeq" id="XP_025376088.1">
    <property type="nucleotide sequence ID" value="XM_025521940.1"/>
</dbReference>
<dbReference type="PANTHER" id="PTHR38048">
    <property type="entry name" value="EXPRESSED PROTEIN"/>
    <property type="match status" value="1"/>
</dbReference>
<dbReference type="OrthoDB" id="58416at2759"/>
<proteinExistence type="predicted"/>
<evidence type="ECO:0000259" key="1">
    <source>
        <dbReference type="Pfam" id="PF01814"/>
    </source>
</evidence>
<dbReference type="Gene3D" id="1.20.120.520">
    <property type="entry name" value="nmb1532 protein domain like"/>
    <property type="match status" value="1"/>
</dbReference>
<dbReference type="EMBL" id="KZ819637">
    <property type="protein sequence ID" value="PWN88890.1"/>
    <property type="molecule type" value="Genomic_DNA"/>
</dbReference>
<dbReference type="InterPro" id="IPR053206">
    <property type="entry name" value="Dimeric_xanthone_biosynth"/>
</dbReference>